<protein>
    <submittedName>
        <fullName evidence="1">Uncharacterized protein</fullName>
    </submittedName>
</protein>
<gene>
    <name evidence="1" type="ORF">NTJ_05489</name>
</gene>
<dbReference type="EMBL" id="AP028911">
    <property type="protein sequence ID" value="BES92680.1"/>
    <property type="molecule type" value="Genomic_DNA"/>
</dbReference>
<dbReference type="Proteomes" id="UP001307889">
    <property type="component" value="Chromosome 3"/>
</dbReference>
<evidence type="ECO:0000313" key="1">
    <source>
        <dbReference type="EMBL" id="BES92680.1"/>
    </source>
</evidence>
<name>A0ABN7AKA2_9HEMI</name>
<organism evidence="1 2">
    <name type="scientific">Nesidiocoris tenuis</name>
    <dbReference type="NCBI Taxonomy" id="355587"/>
    <lineage>
        <taxon>Eukaryota</taxon>
        <taxon>Metazoa</taxon>
        <taxon>Ecdysozoa</taxon>
        <taxon>Arthropoda</taxon>
        <taxon>Hexapoda</taxon>
        <taxon>Insecta</taxon>
        <taxon>Pterygota</taxon>
        <taxon>Neoptera</taxon>
        <taxon>Paraneoptera</taxon>
        <taxon>Hemiptera</taxon>
        <taxon>Heteroptera</taxon>
        <taxon>Panheteroptera</taxon>
        <taxon>Cimicomorpha</taxon>
        <taxon>Miridae</taxon>
        <taxon>Dicyphina</taxon>
        <taxon>Nesidiocoris</taxon>
    </lineage>
</organism>
<evidence type="ECO:0000313" key="2">
    <source>
        <dbReference type="Proteomes" id="UP001307889"/>
    </source>
</evidence>
<keyword evidence="2" id="KW-1185">Reference proteome</keyword>
<reference evidence="1 2" key="1">
    <citation type="submission" date="2023-09" db="EMBL/GenBank/DDBJ databases">
        <title>Nesidiocoris tenuis whole genome shotgun sequence.</title>
        <authorList>
            <person name="Shibata T."/>
            <person name="Shimoda M."/>
            <person name="Kobayashi T."/>
            <person name="Uehara T."/>
        </authorList>
    </citation>
    <scope>NUCLEOTIDE SEQUENCE [LARGE SCALE GENOMIC DNA]</scope>
    <source>
        <strain evidence="1 2">Japan</strain>
    </source>
</reference>
<proteinExistence type="predicted"/>
<sequence length="128" mass="14565">MEILEISFSSRLSEKGRKPAGQEPRGFFAPVVERNFYAGPKALATFNLSFWFVPSSYRFSTCPPKAAWHGYMTAQLYKDLPAGHRDKKEAGKTDISRKSLKQAVSIRFLKISLSNRDALFESVEMSYF</sequence>
<accession>A0ABN7AKA2</accession>